<feature type="compositionally biased region" description="Basic residues" evidence="1">
    <location>
        <begin position="96"/>
        <end position="111"/>
    </location>
</feature>
<feature type="region of interest" description="Disordered" evidence="1">
    <location>
        <begin position="61"/>
        <end position="125"/>
    </location>
</feature>
<evidence type="ECO:0000313" key="2">
    <source>
        <dbReference type="EMBL" id="PKI78213.1"/>
    </source>
</evidence>
<reference evidence="2 3" key="1">
    <citation type="submission" date="2017-11" db="EMBL/GenBank/DDBJ databases">
        <title>De-novo sequencing of pomegranate (Punica granatum L.) genome.</title>
        <authorList>
            <person name="Akparov Z."/>
            <person name="Amiraslanov A."/>
            <person name="Hajiyeva S."/>
            <person name="Abbasov M."/>
            <person name="Kaur K."/>
            <person name="Hamwieh A."/>
            <person name="Solovyev V."/>
            <person name="Salamov A."/>
            <person name="Braich B."/>
            <person name="Kosarev P."/>
            <person name="Mahmoud A."/>
            <person name="Hajiyev E."/>
            <person name="Babayeva S."/>
            <person name="Izzatullayeva V."/>
            <person name="Mammadov A."/>
            <person name="Mammadov A."/>
            <person name="Sharifova S."/>
            <person name="Ojaghi J."/>
            <person name="Eynullazada K."/>
            <person name="Bayramov B."/>
            <person name="Abdulazimova A."/>
            <person name="Shahmuradov I."/>
        </authorList>
    </citation>
    <scope>NUCLEOTIDE SEQUENCE [LARGE SCALE GENOMIC DNA]</scope>
    <source>
        <strain evidence="3">cv. AG2017</strain>
        <tissue evidence="2">Leaf</tissue>
    </source>
</reference>
<feature type="region of interest" description="Disordered" evidence="1">
    <location>
        <begin position="37"/>
        <end position="56"/>
    </location>
</feature>
<feature type="compositionally biased region" description="Basic and acidic residues" evidence="1">
    <location>
        <begin position="112"/>
        <end position="125"/>
    </location>
</feature>
<organism evidence="2 3">
    <name type="scientific">Punica granatum</name>
    <name type="common">Pomegranate</name>
    <dbReference type="NCBI Taxonomy" id="22663"/>
    <lineage>
        <taxon>Eukaryota</taxon>
        <taxon>Viridiplantae</taxon>
        <taxon>Streptophyta</taxon>
        <taxon>Embryophyta</taxon>
        <taxon>Tracheophyta</taxon>
        <taxon>Spermatophyta</taxon>
        <taxon>Magnoliopsida</taxon>
        <taxon>eudicotyledons</taxon>
        <taxon>Gunneridae</taxon>
        <taxon>Pentapetalae</taxon>
        <taxon>rosids</taxon>
        <taxon>malvids</taxon>
        <taxon>Myrtales</taxon>
        <taxon>Lythraceae</taxon>
        <taxon>Punica</taxon>
    </lineage>
</organism>
<evidence type="ECO:0000256" key="1">
    <source>
        <dbReference type="SAM" id="MobiDB-lite"/>
    </source>
</evidence>
<comment type="caution">
    <text evidence="2">The sequence shown here is derived from an EMBL/GenBank/DDBJ whole genome shotgun (WGS) entry which is preliminary data.</text>
</comment>
<feature type="region of interest" description="Disordered" evidence="1">
    <location>
        <begin position="1"/>
        <end position="29"/>
    </location>
</feature>
<proteinExistence type="predicted"/>
<evidence type="ECO:0000313" key="3">
    <source>
        <dbReference type="Proteomes" id="UP000233551"/>
    </source>
</evidence>
<gene>
    <name evidence="2" type="ORF">CRG98_001384</name>
</gene>
<keyword evidence="3" id="KW-1185">Reference proteome</keyword>
<protein>
    <submittedName>
        <fullName evidence="2">Uncharacterized protein</fullName>
    </submittedName>
</protein>
<sequence>MERKRMRAFQPPGHRQIPSPPWIEGGDIEDVTEGTTAATGTARHGKAPGLTETTVSTVTLATKSTTGSTPASKSPQINYAEPPSLPLVPSLLDQKRRGRRIKKKGKGRQKPPHRERERERERGEP</sequence>
<dbReference type="Proteomes" id="UP000233551">
    <property type="component" value="Unassembled WGS sequence"/>
</dbReference>
<dbReference type="EMBL" id="PGOL01000058">
    <property type="protein sequence ID" value="PKI78213.1"/>
    <property type="molecule type" value="Genomic_DNA"/>
</dbReference>
<name>A0A2I0LC08_PUNGR</name>
<dbReference type="AlphaFoldDB" id="A0A2I0LC08"/>
<accession>A0A2I0LC08</accession>